<evidence type="ECO:0000256" key="4">
    <source>
        <dbReference type="ARBA" id="ARBA00022833"/>
    </source>
</evidence>
<feature type="region of interest" description="Disordered" evidence="7">
    <location>
        <begin position="88"/>
        <end position="125"/>
    </location>
</feature>
<evidence type="ECO:0000256" key="1">
    <source>
        <dbReference type="ARBA" id="ARBA00001968"/>
    </source>
</evidence>
<keyword evidence="2" id="KW-0479">Metal-binding</keyword>
<dbReference type="Pfam" id="PF05485">
    <property type="entry name" value="THAP"/>
    <property type="match status" value="1"/>
</dbReference>
<dbReference type="Pfam" id="PF13613">
    <property type="entry name" value="HTH_Tnp_4"/>
    <property type="match status" value="1"/>
</dbReference>
<accession>A0A146M8Y7</accession>
<dbReference type="AlphaFoldDB" id="A0A146M8Y7"/>
<dbReference type="InterPro" id="IPR027805">
    <property type="entry name" value="Transposase_HTH_dom"/>
</dbReference>
<dbReference type="Pfam" id="PF13359">
    <property type="entry name" value="DDE_Tnp_4"/>
    <property type="match status" value="1"/>
</dbReference>
<feature type="compositionally biased region" description="Basic residues" evidence="7">
    <location>
        <begin position="91"/>
        <end position="111"/>
    </location>
</feature>
<sequence>MSAKGSKNICCVPGCGNMYTNSNVTLYSFPGKPYELERKYRWVQAVNRLNADGSLWEPSKYSKICSHHFVGGQMSNIADHPAYVPSIFPKTSRKRRREKKTSKGAPKKRQKQIQPPSVRSDALDEKTFGSHARDASVQVHFALKSEMFEFTSTFVNSDCATQCNIVANDLDKSGFHGYESVSNDSDSLKELTNTSKDKFEFLLSLISDKSFRALANPNVLLMFLMKMRLGISFGCLGILFSVHRTTAMGMFTTVLEVLSLKTKDHIFWPTKVFVSKTLPEAFKEFYPHARAIVTCTEIEAETPSGAHRRMDMYSSSKSAFTFKFLVGFRPNGLVSFTSKCYGGKQSDFFIAKDSGLLHLLEEGDVLLADKEFSELKDENSAIIAVPPISHYERVQYTEEDILKTKSIVSIRILVERCVNQISLFKILKFVPTELFPHLDNIVHVCCTLANFTPPILKEKKAEST</sequence>
<feature type="domain" description="THAP-type" evidence="8">
    <location>
        <begin position="1"/>
        <end position="88"/>
    </location>
</feature>
<dbReference type="EMBL" id="GDHC01002416">
    <property type="protein sequence ID" value="JAQ16213.1"/>
    <property type="molecule type" value="Transcribed_RNA"/>
</dbReference>
<dbReference type="SMART" id="SM00980">
    <property type="entry name" value="THAP"/>
    <property type="match status" value="1"/>
</dbReference>
<keyword evidence="4" id="KW-0862">Zinc</keyword>
<gene>
    <name evidence="9" type="primary">THAP11</name>
    <name evidence="9" type="ORF">g.39630</name>
</gene>
<dbReference type="PROSITE" id="PS50950">
    <property type="entry name" value="ZF_THAP"/>
    <property type="match status" value="1"/>
</dbReference>
<dbReference type="InterPro" id="IPR027806">
    <property type="entry name" value="HARBI1_dom"/>
</dbReference>
<evidence type="ECO:0000256" key="5">
    <source>
        <dbReference type="ARBA" id="ARBA00023125"/>
    </source>
</evidence>
<dbReference type="PANTHER" id="PTHR23080">
    <property type="entry name" value="THAP DOMAIN PROTEIN"/>
    <property type="match status" value="1"/>
</dbReference>
<evidence type="ECO:0000313" key="9">
    <source>
        <dbReference type="EMBL" id="JAQ16213.1"/>
    </source>
</evidence>
<protein>
    <submittedName>
        <fullName evidence="9">THAP domain-containing protein 11</fullName>
    </submittedName>
</protein>
<keyword evidence="3 6" id="KW-0863">Zinc-finger</keyword>
<dbReference type="SUPFAM" id="SSF57716">
    <property type="entry name" value="Glucocorticoid receptor-like (DNA-binding domain)"/>
    <property type="match status" value="1"/>
</dbReference>
<comment type="cofactor">
    <cofactor evidence="1">
        <name>a divalent metal cation</name>
        <dbReference type="ChEBI" id="CHEBI:60240"/>
    </cofactor>
</comment>
<reference evidence="9" key="1">
    <citation type="journal article" date="2016" name="Gigascience">
        <title>De novo construction of an expanded transcriptome assembly for the western tarnished plant bug, Lygus hesperus.</title>
        <authorList>
            <person name="Tassone E.E."/>
            <person name="Geib S.M."/>
            <person name="Hall B."/>
            <person name="Fabrick J.A."/>
            <person name="Brent C.S."/>
            <person name="Hull J.J."/>
        </authorList>
    </citation>
    <scope>NUCLEOTIDE SEQUENCE</scope>
</reference>
<dbReference type="GO" id="GO:0003677">
    <property type="term" value="F:DNA binding"/>
    <property type="evidence" value="ECO:0007669"/>
    <property type="project" value="UniProtKB-UniRule"/>
</dbReference>
<dbReference type="GO" id="GO:0008270">
    <property type="term" value="F:zinc ion binding"/>
    <property type="evidence" value="ECO:0007669"/>
    <property type="project" value="UniProtKB-KW"/>
</dbReference>
<evidence type="ECO:0000259" key="8">
    <source>
        <dbReference type="PROSITE" id="PS50950"/>
    </source>
</evidence>
<keyword evidence="5 6" id="KW-0238">DNA-binding</keyword>
<evidence type="ECO:0000256" key="7">
    <source>
        <dbReference type="SAM" id="MobiDB-lite"/>
    </source>
</evidence>
<proteinExistence type="predicted"/>
<dbReference type="PANTHER" id="PTHR23080:SF143">
    <property type="entry name" value="SI:DKEY-56D12.4"/>
    <property type="match status" value="1"/>
</dbReference>
<organism evidence="9">
    <name type="scientific">Lygus hesperus</name>
    <name type="common">Western plant bug</name>
    <dbReference type="NCBI Taxonomy" id="30085"/>
    <lineage>
        <taxon>Eukaryota</taxon>
        <taxon>Metazoa</taxon>
        <taxon>Ecdysozoa</taxon>
        <taxon>Arthropoda</taxon>
        <taxon>Hexapoda</taxon>
        <taxon>Insecta</taxon>
        <taxon>Pterygota</taxon>
        <taxon>Neoptera</taxon>
        <taxon>Paraneoptera</taxon>
        <taxon>Hemiptera</taxon>
        <taxon>Heteroptera</taxon>
        <taxon>Panheteroptera</taxon>
        <taxon>Cimicomorpha</taxon>
        <taxon>Miridae</taxon>
        <taxon>Mirini</taxon>
        <taxon>Lygus</taxon>
    </lineage>
</organism>
<evidence type="ECO:0000256" key="2">
    <source>
        <dbReference type="ARBA" id="ARBA00022723"/>
    </source>
</evidence>
<evidence type="ECO:0000256" key="3">
    <source>
        <dbReference type="ARBA" id="ARBA00022771"/>
    </source>
</evidence>
<dbReference type="InterPro" id="IPR006612">
    <property type="entry name" value="THAP_Znf"/>
</dbReference>
<name>A0A146M8Y7_LYGHE</name>
<evidence type="ECO:0000256" key="6">
    <source>
        <dbReference type="PROSITE-ProRule" id="PRU00309"/>
    </source>
</evidence>